<dbReference type="RefSeq" id="WP_182043057.1">
    <property type="nucleotide sequence ID" value="NZ_JACDZE010000001.1"/>
</dbReference>
<evidence type="ECO:0000256" key="1">
    <source>
        <dbReference type="ARBA" id="ARBA00004141"/>
    </source>
</evidence>
<dbReference type="GO" id="GO:0032153">
    <property type="term" value="C:cell division site"/>
    <property type="evidence" value="ECO:0007669"/>
    <property type="project" value="TreeGrafter"/>
</dbReference>
<keyword evidence="10" id="KW-1185">Reference proteome</keyword>
<evidence type="ECO:0000256" key="4">
    <source>
        <dbReference type="ARBA" id="ARBA00022989"/>
    </source>
</evidence>
<name>A0A838ZQK2_9FLAO</name>
<feature type="transmembrane region" description="Helical" evidence="8">
    <location>
        <begin position="413"/>
        <end position="434"/>
    </location>
</feature>
<reference evidence="9 10" key="1">
    <citation type="submission" date="2020-07" db="EMBL/GenBank/DDBJ databases">
        <title>Moheibacter lacus sp. nov., a member of the family Flavobacteriaceae isolated from freshwater lake sediment.</title>
        <authorList>
            <person name="Liu Y."/>
        </authorList>
    </citation>
    <scope>NUCLEOTIDE SEQUENCE [LARGE SCALE GENOMIC DNA]</scope>
    <source>
        <strain evidence="9 10">BDHS18</strain>
    </source>
</reference>
<dbReference type="PROSITE" id="PS00428">
    <property type="entry name" value="FTSW_RODA_SPOVE"/>
    <property type="match status" value="1"/>
</dbReference>
<accession>A0A838ZQK2</accession>
<evidence type="ECO:0000256" key="6">
    <source>
        <dbReference type="ARBA" id="ARBA00032370"/>
    </source>
</evidence>
<sequence>MSQNRSLRGIDWTVIIMCLMLIAFGIMNIYSVEPDKGERQLLFFGLSFIVIIGLLSLSSITSNFFEVYSPILYLGALILLVAVLIFGKEINGAKAWFNFGFVSFQPAEVAKLATGLVLANFISSPSVEINSRKTILTAFGIIAIPVGLILMQPDLGSVLVFSAFIVALYREGFSAWYIFIPVIGGTLFLLSISYPTYYVLTGIGFLTSIICLITIGFTYNRKLLKNVMGIQMGLVAFFILLILLQTFFPELGAIEDPTAKQYVKPDVLAFNVYFYSGLGLVIAILSALSVSYFILRDNAESPYKMLSAEFGSNQSYEAAIISTVIFFIVSGISLSSSKIYSELPKHQQERIMVLFEGEKKFRDTSGYNLLYSKTAIGSGDLLGKGYLQGTVKMGKFVPEQSTDYIFCTVGEEWGFVGSTLLVIFYGLFILRIYYLAENQRSVFSRFFGYSVATIFLIHYFINIAMVMGLFPTVGIPLPFFSYGGSSLWAFITLITILLILNYKDKQSLI</sequence>
<feature type="transmembrane region" description="Helical" evidence="8">
    <location>
        <begin position="67"/>
        <end position="87"/>
    </location>
</feature>
<evidence type="ECO:0000256" key="2">
    <source>
        <dbReference type="ARBA" id="ARBA00022692"/>
    </source>
</evidence>
<comment type="subcellular location">
    <subcellularLocation>
        <location evidence="1">Membrane</location>
        <topology evidence="1">Multi-pass membrane protein</topology>
    </subcellularLocation>
</comment>
<feature type="transmembrane region" description="Helical" evidence="8">
    <location>
        <begin position="446"/>
        <end position="467"/>
    </location>
</feature>
<dbReference type="NCBIfam" id="NF037961">
    <property type="entry name" value="RodA_shape"/>
    <property type="match status" value="2"/>
</dbReference>
<evidence type="ECO:0000256" key="5">
    <source>
        <dbReference type="ARBA" id="ARBA00023136"/>
    </source>
</evidence>
<proteinExistence type="predicted"/>
<dbReference type="EMBL" id="JACDZE010000001">
    <property type="protein sequence ID" value="MBA5629505.1"/>
    <property type="molecule type" value="Genomic_DNA"/>
</dbReference>
<evidence type="ECO:0000256" key="7">
    <source>
        <dbReference type="ARBA" id="ARBA00033270"/>
    </source>
</evidence>
<feature type="transmembrane region" description="Helical" evidence="8">
    <location>
        <begin position="479"/>
        <end position="500"/>
    </location>
</feature>
<dbReference type="InterPro" id="IPR018365">
    <property type="entry name" value="Cell_cycle_FtsW-rel_CS"/>
</dbReference>
<dbReference type="PANTHER" id="PTHR30474:SF1">
    <property type="entry name" value="PEPTIDOGLYCAN GLYCOSYLTRANSFERASE MRDB"/>
    <property type="match status" value="1"/>
</dbReference>
<feature type="transmembrane region" description="Helical" evidence="8">
    <location>
        <begin position="12"/>
        <end position="30"/>
    </location>
</feature>
<dbReference type="GO" id="GO:0005886">
    <property type="term" value="C:plasma membrane"/>
    <property type="evidence" value="ECO:0007669"/>
    <property type="project" value="TreeGrafter"/>
</dbReference>
<dbReference type="GO" id="GO:0015648">
    <property type="term" value="F:lipid-linked peptidoglycan transporter activity"/>
    <property type="evidence" value="ECO:0007669"/>
    <property type="project" value="TreeGrafter"/>
</dbReference>
<keyword evidence="3" id="KW-0133">Cell shape</keyword>
<feature type="transmembrane region" description="Helical" evidence="8">
    <location>
        <begin position="272"/>
        <end position="295"/>
    </location>
</feature>
<evidence type="ECO:0000256" key="3">
    <source>
        <dbReference type="ARBA" id="ARBA00022960"/>
    </source>
</evidence>
<feature type="transmembrane region" description="Helical" evidence="8">
    <location>
        <begin position="198"/>
        <end position="217"/>
    </location>
</feature>
<dbReference type="GO" id="GO:0008360">
    <property type="term" value="P:regulation of cell shape"/>
    <property type="evidence" value="ECO:0007669"/>
    <property type="project" value="UniProtKB-KW"/>
</dbReference>
<organism evidence="9 10">
    <name type="scientific">Moheibacter lacus</name>
    <dbReference type="NCBI Taxonomy" id="2745851"/>
    <lineage>
        <taxon>Bacteria</taxon>
        <taxon>Pseudomonadati</taxon>
        <taxon>Bacteroidota</taxon>
        <taxon>Flavobacteriia</taxon>
        <taxon>Flavobacteriales</taxon>
        <taxon>Weeksellaceae</taxon>
        <taxon>Moheibacter</taxon>
    </lineage>
</organism>
<dbReference type="AlphaFoldDB" id="A0A838ZQK2"/>
<feature type="transmembrane region" description="Helical" evidence="8">
    <location>
        <begin position="229"/>
        <end position="248"/>
    </location>
</feature>
<evidence type="ECO:0000313" key="10">
    <source>
        <dbReference type="Proteomes" id="UP000552241"/>
    </source>
</evidence>
<keyword evidence="5 8" id="KW-0472">Membrane</keyword>
<evidence type="ECO:0000256" key="8">
    <source>
        <dbReference type="SAM" id="Phobius"/>
    </source>
</evidence>
<keyword evidence="2 8" id="KW-0812">Transmembrane</keyword>
<gene>
    <name evidence="9" type="primary">rodA</name>
    <name evidence="9" type="ORF">HU137_06950</name>
</gene>
<dbReference type="GO" id="GO:0051301">
    <property type="term" value="P:cell division"/>
    <property type="evidence" value="ECO:0007669"/>
    <property type="project" value="InterPro"/>
</dbReference>
<feature type="transmembrane region" description="Helical" evidence="8">
    <location>
        <begin position="99"/>
        <end position="123"/>
    </location>
</feature>
<evidence type="ECO:0000313" key="9">
    <source>
        <dbReference type="EMBL" id="MBA5629505.1"/>
    </source>
</evidence>
<protein>
    <recommendedName>
        <fullName evidence="7">Cell wall polymerase</fullName>
    </recommendedName>
    <alternativeName>
        <fullName evidence="6">Peptidoglycan polymerase</fullName>
    </alternativeName>
</protein>
<dbReference type="PANTHER" id="PTHR30474">
    <property type="entry name" value="CELL CYCLE PROTEIN"/>
    <property type="match status" value="1"/>
</dbReference>
<feature type="transmembrane region" description="Helical" evidence="8">
    <location>
        <begin position="175"/>
        <end position="192"/>
    </location>
</feature>
<comment type="caution">
    <text evidence="9">The sequence shown here is derived from an EMBL/GenBank/DDBJ whole genome shotgun (WGS) entry which is preliminary data.</text>
</comment>
<feature type="transmembrane region" description="Helical" evidence="8">
    <location>
        <begin position="316"/>
        <end position="334"/>
    </location>
</feature>
<dbReference type="Proteomes" id="UP000552241">
    <property type="component" value="Unassembled WGS sequence"/>
</dbReference>
<feature type="transmembrane region" description="Helical" evidence="8">
    <location>
        <begin position="42"/>
        <end position="61"/>
    </location>
</feature>
<feature type="transmembrane region" description="Helical" evidence="8">
    <location>
        <begin position="135"/>
        <end position="168"/>
    </location>
</feature>
<dbReference type="InterPro" id="IPR001182">
    <property type="entry name" value="FtsW/RodA"/>
</dbReference>
<dbReference type="Pfam" id="PF01098">
    <property type="entry name" value="FTSW_RODA_SPOVE"/>
    <property type="match status" value="2"/>
</dbReference>
<keyword evidence="4 8" id="KW-1133">Transmembrane helix</keyword>